<comment type="caution">
    <text evidence="6">The sequence shown here is derived from an EMBL/GenBank/DDBJ whole genome shotgun (WGS) entry which is preliminary data.</text>
</comment>
<evidence type="ECO:0000313" key="6">
    <source>
        <dbReference type="EMBL" id="GAI49415.1"/>
    </source>
</evidence>
<protein>
    <submittedName>
        <fullName evidence="6">Uncharacterized protein</fullName>
    </submittedName>
</protein>
<evidence type="ECO:0000256" key="5">
    <source>
        <dbReference type="ARBA" id="ARBA00023186"/>
    </source>
</evidence>
<comment type="subcellular location">
    <subcellularLocation>
        <location evidence="1">Cytoplasm</location>
        <location evidence="1">Cytosol</location>
    </subcellularLocation>
</comment>
<reference evidence="6" key="1">
    <citation type="journal article" date="2014" name="Front. Microbiol.">
        <title>High frequency of phylogenetically diverse reductive dehalogenase-homologous genes in deep subseafloor sedimentary metagenomes.</title>
        <authorList>
            <person name="Kawai M."/>
            <person name="Futagami T."/>
            <person name="Toyoda A."/>
            <person name="Takaki Y."/>
            <person name="Nishi S."/>
            <person name="Hori S."/>
            <person name="Arai W."/>
            <person name="Tsubouchi T."/>
            <person name="Morono Y."/>
            <person name="Uchiyama I."/>
            <person name="Ito T."/>
            <person name="Fujiyama A."/>
            <person name="Inagaki F."/>
            <person name="Takami H."/>
        </authorList>
    </citation>
    <scope>NUCLEOTIDE SEQUENCE</scope>
    <source>
        <strain evidence="6">Expedition CK06-06</strain>
    </source>
</reference>
<dbReference type="GO" id="GO:0044780">
    <property type="term" value="P:bacterial-type flagellum assembly"/>
    <property type="evidence" value="ECO:0007669"/>
    <property type="project" value="InterPro"/>
</dbReference>
<gene>
    <name evidence="6" type="ORF">S06H3_64012</name>
</gene>
<evidence type="ECO:0000256" key="1">
    <source>
        <dbReference type="ARBA" id="ARBA00004514"/>
    </source>
</evidence>
<dbReference type="GO" id="GO:0005829">
    <property type="term" value="C:cytosol"/>
    <property type="evidence" value="ECO:0007669"/>
    <property type="project" value="UniProtKB-SubCell"/>
</dbReference>
<dbReference type="InterPro" id="IPR003713">
    <property type="entry name" value="FliS"/>
</dbReference>
<keyword evidence="4" id="KW-1005">Bacterial flagellum biogenesis</keyword>
<accession>X1QEG8</accession>
<keyword evidence="3" id="KW-0963">Cytoplasm</keyword>
<dbReference type="Pfam" id="PF02561">
    <property type="entry name" value="FliS"/>
    <property type="match status" value="1"/>
</dbReference>
<dbReference type="AlphaFoldDB" id="X1QEG8"/>
<dbReference type="Gene3D" id="1.20.120.340">
    <property type="entry name" value="Flagellar protein FliS"/>
    <property type="match status" value="1"/>
</dbReference>
<dbReference type="EMBL" id="BARV01042622">
    <property type="protein sequence ID" value="GAI49415.1"/>
    <property type="molecule type" value="Genomic_DNA"/>
</dbReference>
<dbReference type="InterPro" id="IPR036584">
    <property type="entry name" value="FliS_sf"/>
</dbReference>
<dbReference type="PANTHER" id="PTHR34773">
    <property type="entry name" value="FLAGELLAR SECRETION CHAPERONE FLIS"/>
    <property type="match status" value="1"/>
</dbReference>
<keyword evidence="5" id="KW-0143">Chaperone</keyword>
<dbReference type="PANTHER" id="PTHR34773:SF1">
    <property type="entry name" value="FLAGELLAR SECRETION CHAPERONE FLIS"/>
    <property type="match status" value="1"/>
</dbReference>
<organism evidence="6">
    <name type="scientific">marine sediment metagenome</name>
    <dbReference type="NCBI Taxonomy" id="412755"/>
    <lineage>
        <taxon>unclassified sequences</taxon>
        <taxon>metagenomes</taxon>
        <taxon>ecological metagenomes</taxon>
    </lineage>
</organism>
<dbReference type="GO" id="GO:0071973">
    <property type="term" value="P:bacterial-type flagellum-dependent cell motility"/>
    <property type="evidence" value="ECO:0007669"/>
    <property type="project" value="TreeGrafter"/>
</dbReference>
<evidence type="ECO:0000256" key="2">
    <source>
        <dbReference type="ARBA" id="ARBA00008787"/>
    </source>
</evidence>
<dbReference type="SUPFAM" id="SSF101116">
    <property type="entry name" value="Flagellar export chaperone FliS"/>
    <property type="match status" value="1"/>
</dbReference>
<evidence type="ECO:0000256" key="4">
    <source>
        <dbReference type="ARBA" id="ARBA00022795"/>
    </source>
</evidence>
<name>X1QEG8_9ZZZZ</name>
<comment type="similarity">
    <text evidence="2">Belongs to the FliS family.</text>
</comment>
<sequence length="61" mass="6719">MIALVIAVKAVDALAVRELEKNNYEAKGRYINKAIDIINELNAVLDTDSGGEIATNLRKLY</sequence>
<proteinExistence type="inferred from homology"/>
<evidence type="ECO:0000256" key="3">
    <source>
        <dbReference type="ARBA" id="ARBA00022490"/>
    </source>
</evidence>